<evidence type="ECO:0000313" key="2">
    <source>
        <dbReference type="Proteomes" id="UP001189429"/>
    </source>
</evidence>
<protein>
    <recommendedName>
        <fullName evidence="3">Methyltransferase FkbM domain-containing protein</fullName>
    </recommendedName>
</protein>
<keyword evidence="2" id="KW-1185">Reference proteome</keyword>
<name>A0ABN9X9X5_9DINO</name>
<evidence type="ECO:0008006" key="3">
    <source>
        <dbReference type="Google" id="ProtNLM"/>
    </source>
</evidence>
<gene>
    <name evidence="1" type="ORF">PCOR1329_LOCUS73804</name>
</gene>
<accession>A0ABN9X9X5</accession>
<dbReference type="EMBL" id="CAUYUJ010019960">
    <property type="protein sequence ID" value="CAK0894904.1"/>
    <property type="molecule type" value="Genomic_DNA"/>
</dbReference>
<organism evidence="1 2">
    <name type="scientific">Prorocentrum cordatum</name>
    <dbReference type="NCBI Taxonomy" id="2364126"/>
    <lineage>
        <taxon>Eukaryota</taxon>
        <taxon>Sar</taxon>
        <taxon>Alveolata</taxon>
        <taxon>Dinophyceae</taxon>
        <taxon>Prorocentrales</taxon>
        <taxon>Prorocentraceae</taxon>
        <taxon>Prorocentrum</taxon>
    </lineage>
</organism>
<evidence type="ECO:0000313" key="1">
    <source>
        <dbReference type="EMBL" id="CAK0894904.1"/>
    </source>
</evidence>
<reference evidence="1" key="1">
    <citation type="submission" date="2023-10" db="EMBL/GenBank/DDBJ databases">
        <authorList>
            <person name="Chen Y."/>
            <person name="Shah S."/>
            <person name="Dougan E. K."/>
            <person name="Thang M."/>
            <person name="Chan C."/>
        </authorList>
    </citation>
    <scope>NUCLEOTIDE SEQUENCE [LARGE SCALE GENOMIC DNA]</scope>
</reference>
<dbReference type="Proteomes" id="UP001189429">
    <property type="component" value="Unassembled WGS sequence"/>
</dbReference>
<sequence length="250" mass="27302">MISGWIVNFGAGFATDPMHELAQHNPNLSAMFIDPQGVRGKHPPHRGVHFVHEAASPVNLCSVLLKGGLACSPPGSLATPIDFVKVDIDSFDCALAKAVLRLARPMAVWIEANIAVPPPVRFSRQWDSRFYEATQQVSSFGRTPATFGCSTSAAVALFHEEGYGLFGSDDQDLVFVRRDLTTHVGEIGIDEFLCHRAILSARTSISFVRNALVAEWLDGDASESLRNIWCNFTVHDYLLGLDGMPFAMSV</sequence>
<comment type="caution">
    <text evidence="1">The sequence shown here is derived from an EMBL/GenBank/DDBJ whole genome shotgun (WGS) entry which is preliminary data.</text>
</comment>
<proteinExistence type="predicted"/>